<evidence type="ECO:0000256" key="7">
    <source>
        <dbReference type="ARBA" id="ARBA00038093"/>
    </source>
</evidence>
<gene>
    <name evidence="8" type="primary">vapC</name>
    <name evidence="10" type="ORF">AWC22_23920</name>
</gene>
<dbReference type="SUPFAM" id="SSF88723">
    <property type="entry name" value="PIN domain-like"/>
    <property type="match status" value="1"/>
</dbReference>
<proteinExistence type="inferred from homology"/>
<keyword evidence="5 8" id="KW-0378">Hydrolase</keyword>
<keyword evidence="2 8" id="KW-1277">Toxin-antitoxin system</keyword>
<dbReference type="CDD" id="cd18755">
    <property type="entry name" value="PIN_MtVapC3_VapC21-like"/>
    <property type="match status" value="1"/>
</dbReference>
<evidence type="ECO:0000259" key="9">
    <source>
        <dbReference type="Pfam" id="PF01850"/>
    </source>
</evidence>
<dbReference type="GO" id="GO:0004540">
    <property type="term" value="F:RNA nuclease activity"/>
    <property type="evidence" value="ECO:0007669"/>
    <property type="project" value="InterPro"/>
</dbReference>
<evidence type="ECO:0000256" key="8">
    <source>
        <dbReference type="HAMAP-Rule" id="MF_00265"/>
    </source>
</evidence>
<evidence type="ECO:0000256" key="4">
    <source>
        <dbReference type="ARBA" id="ARBA00022723"/>
    </source>
</evidence>
<reference evidence="10 11" key="1">
    <citation type="submission" date="2016-01" db="EMBL/GenBank/DDBJ databases">
        <title>The new phylogeny of the genus Mycobacterium.</title>
        <authorList>
            <person name="Tarcisio F."/>
            <person name="Conor M."/>
            <person name="Antonella G."/>
            <person name="Elisabetta G."/>
            <person name="Giulia F.S."/>
            <person name="Sara T."/>
            <person name="Anna F."/>
            <person name="Clotilde B."/>
            <person name="Roberto B."/>
            <person name="Veronica D.S."/>
            <person name="Fabio R."/>
            <person name="Monica P."/>
            <person name="Olivier J."/>
            <person name="Enrico T."/>
            <person name="Nicola S."/>
        </authorList>
    </citation>
    <scope>NUCLEOTIDE SEQUENCE [LARGE SCALE GENOMIC DNA]</scope>
    <source>
        <strain evidence="10 11">DSM 45176</strain>
    </source>
</reference>
<dbReference type="InterPro" id="IPR050556">
    <property type="entry name" value="Type_II_TA_system_RNase"/>
</dbReference>
<dbReference type="GeneID" id="93497757"/>
<dbReference type="Gene3D" id="3.40.50.1010">
    <property type="entry name" value="5'-nuclease"/>
    <property type="match status" value="1"/>
</dbReference>
<dbReference type="GO" id="GO:0016787">
    <property type="term" value="F:hydrolase activity"/>
    <property type="evidence" value="ECO:0007669"/>
    <property type="project" value="UniProtKB-KW"/>
</dbReference>
<organism evidence="10 11">
    <name type="scientific">Mycobacterium riyadhense</name>
    <dbReference type="NCBI Taxonomy" id="486698"/>
    <lineage>
        <taxon>Bacteria</taxon>
        <taxon>Bacillati</taxon>
        <taxon>Actinomycetota</taxon>
        <taxon>Actinomycetes</taxon>
        <taxon>Mycobacteriales</taxon>
        <taxon>Mycobacteriaceae</taxon>
        <taxon>Mycobacterium</taxon>
    </lineage>
</organism>
<dbReference type="PANTHER" id="PTHR33653">
    <property type="entry name" value="RIBONUCLEASE VAPC2"/>
    <property type="match status" value="1"/>
</dbReference>
<dbReference type="InterPro" id="IPR002716">
    <property type="entry name" value="PIN_dom"/>
</dbReference>
<name>A0A1X2CCV4_9MYCO</name>
<accession>A0A1X2CCV4</accession>
<feature type="binding site" evidence="8">
    <location>
        <position position="8"/>
    </location>
    <ligand>
        <name>Mg(2+)</name>
        <dbReference type="ChEBI" id="CHEBI:18420"/>
    </ligand>
</feature>
<keyword evidence="8" id="KW-0800">Toxin</keyword>
<dbReference type="HAMAP" id="MF_00265">
    <property type="entry name" value="VapC_Nob1"/>
    <property type="match status" value="1"/>
</dbReference>
<evidence type="ECO:0000256" key="1">
    <source>
        <dbReference type="ARBA" id="ARBA00001946"/>
    </source>
</evidence>
<comment type="cofactor">
    <cofactor evidence="1 8">
        <name>Mg(2+)</name>
        <dbReference type="ChEBI" id="CHEBI:18420"/>
    </cofactor>
</comment>
<feature type="binding site" evidence="8">
    <location>
        <position position="95"/>
    </location>
    <ligand>
        <name>Mg(2+)</name>
        <dbReference type="ChEBI" id="CHEBI:18420"/>
    </ligand>
</feature>
<keyword evidence="11" id="KW-1185">Reference proteome</keyword>
<dbReference type="RefSeq" id="WP_085251492.1">
    <property type="nucleotide sequence ID" value="NZ_CAJMWI010000007.1"/>
</dbReference>
<evidence type="ECO:0000256" key="3">
    <source>
        <dbReference type="ARBA" id="ARBA00022722"/>
    </source>
</evidence>
<dbReference type="AlphaFoldDB" id="A0A1X2CCV4"/>
<keyword evidence="6 8" id="KW-0460">Magnesium</keyword>
<comment type="function">
    <text evidence="8">Toxic component of a toxin-antitoxin (TA) system. An RNase.</text>
</comment>
<dbReference type="GO" id="GO:0000287">
    <property type="term" value="F:magnesium ion binding"/>
    <property type="evidence" value="ECO:0007669"/>
    <property type="project" value="UniProtKB-UniRule"/>
</dbReference>
<dbReference type="Pfam" id="PF01850">
    <property type="entry name" value="PIN"/>
    <property type="match status" value="1"/>
</dbReference>
<comment type="similarity">
    <text evidence="7 8">Belongs to the PINc/VapC protein family.</text>
</comment>
<dbReference type="EMBL" id="LQPQ01000128">
    <property type="protein sequence ID" value="ORW73624.1"/>
    <property type="molecule type" value="Genomic_DNA"/>
</dbReference>
<dbReference type="InterPro" id="IPR029060">
    <property type="entry name" value="PIN-like_dom_sf"/>
</dbReference>
<keyword evidence="3 8" id="KW-0540">Nuclease</keyword>
<dbReference type="EC" id="3.1.-.-" evidence="8"/>
<evidence type="ECO:0000313" key="11">
    <source>
        <dbReference type="Proteomes" id="UP000193087"/>
    </source>
</evidence>
<dbReference type="Proteomes" id="UP000193087">
    <property type="component" value="Unassembled WGS sequence"/>
</dbReference>
<dbReference type="InterPro" id="IPR022907">
    <property type="entry name" value="VapC_family"/>
</dbReference>
<comment type="caution">
    <text evidence="10">The sequence shown here is derived from an EMBL/GenBank/DDBJ whole genome shotgun (WGS) entry which is preliminary data.</text>
</comment>
<dbReference type="GO" id="GO:0090729">
    <property type="term" value="F:toxin activity"/>
    <property type="evidence" value="ECO:0007669"/>
    <property type="project" value="UniProtKB-KW"/>
</dbReference>
<evidence type="ECO:0000313" key="10">
    <source>
        <dbReference type="EMBL" id="ORW73624.1"/>
    </source>
</evidence>
<dbReference type="STRING" id="486698.AWC22_23920"/>
<evidence type="ECO:0000256" key="2">
    <source>
        <dbReference type="ARBA" id="ARBA00022649"/>
    </source>
</evidence>
<keyword evidence="4 8" id="KW-0479">Metal-binding</keyword>
<feature type="domain" description="PIN" evidence="9">
    <location>
        <begin position="6"/>
        <end position="119"/>
    </location>
</feature>
<sequence>MALTFLIDTSVIKRLGQPNVRQALEPLAASGELARARITDLEVGYSARNAAEWDRLIAALDAFKPVESTESHHRRALQVQRLLAQKSQRGRKIPDLLIAAAGEEHGLTVLHYDSDFDLISAVTGQPCQWVVPSGTAD</sequence>
<dbReference type="OrthoDB" id="5185254at2"/>
<dbReference type="PANTHER" id="PTHR33653:SF1">
    <property type="entry name" value="RIBONUCLEASE VAPC2"/>
    <property type="match status" value="1"/>
</dbReference>
<protein>
    <recommendedName>
        <fullName evidence="8">Ribonuclease VapC</fullName>
        <shortName evidence="8">RNase VapC</shortName>
        <ecNumber evidence="8">3.1.-.-</ecNumber>
    </recommendedName>
    <alternativeName>
        <fullName evidence="8">Toxin VapC</fullName>
    </alternativeName>
</protein>
<evidence type="ECO:0000256" key="6">
    <source>
        <dbReference type="ARBA" id="ARBA00022842"/>
    </source>
</evidence>
<evidence type="ECO:0000256" key="5">
    <source>
        <dbReference type="ARBA" id="ARBA00022801"/>
    </source>
</evidence>